<feature type="binding site" evidence="22">
    <location>
        <position position="172"/>
    </location>
    <ligand>
        <name>ATP</name>
        <dbReference type="ChEBI" id="CHEBI:30616"/>
    </ligand>
</feature>
<feature type="transmembrane region" description="Helical" evidence="24">
    <location>
        <begin position="240"/>
        <end position="268"/>
    </location>
</feature>
<dbReference type="Pfam" id="PF01219">
    <property type="entry name" value="DAGK_prokar"/>
    <property type="match status" value="1"/>
</dbReference>
<evidence type="ECO:0000256" key="21">
    <source>
        <dbReference type="PIRSR" id="PIRSR600829-2"/>
    </source>
</evidence>
<feature type="binding site" evidence="21">
    <location>
        <begin position="174"/>
        <end position="178"/>
    </location>
    <ligand>
        <name>substrate</name>
    </ligand>
</feature>
<keyword evidence="14 23" id="KW-0460">Magnesium</keyword>
<feature type="compositionally biased region" description="Basic and acidic residues" evidence="25">
    <location>
        <begin position="120"/>
        <end position="131"/>
    </location>
</feature>
<keyword evidence="13 22" id="KW-0067">ATP-binding</keyword>
<feature type="compositionally biased region" description="Basic and acidic residues" evidence="25">
    <location>
        <begin position="15"/>
        <end position="60"/>
    </location>
</feature>
<keyword evidence="19 24" id="KW-1208">Phospholipid metabolism</keyword>
<dbReference type="GO" id="GO:0004143">
    <property type="term" value="F:ATP-dependent diacylglycerol kinase activity"/>
    <property type="evidence" value="ECO:0007669"/>
    <property type="project" value="UniProtKB-EC"/>
</dbReference>
<name>A0A6J5F4S2_9BURK</name>
<keyword evidence="27" id="KW-1185">Reference proteome</keyword>
<dbReference type="PANTHER" id="PTHR34299">
    <property type="entry name" value="DIACYLGLYCEROL KINASE"/>
    <property type="match status" value="1"/>
</dbReference>
<reference evidence="26 27" key="1">
    <citation type="submission" date="2020-04" db="EMBL/GenBank/DDBJ databases">
        <authorList>
            <person name="De Canck E."/>
        </authorList>
    </citation>
    <scope>NUCLEOTIDE SEQUENCE [LARGE SCALE GENOMIC DNA]</scope>
    <source>
        <strain evidence="26 27">LMG 29542</strain>
    </source>
</reference>
<proteinExistence type="inferred from homology"/>
<feature type="binding site" evidence="21">
    <location>
        <position position="199"/>
    </location>
    <ligand>
        <name>substrate</name>
    </ligand>
</feature>
<evidence type="ECO:0000256" key="2">
    <source>
        <dbReference type="ARBA" id="ARBA00005967"/>
    </source>
</evidence>
<feature type="transmembrane region" description="Helical" evidence="24">
    <location>
        <begin position="200"/>
        <end position="219"/>
    </location>
</feature>
<evidence type="ECO:0000256" key="3">
    <source>
        <dbReference type="ARBA" id="ARBA00012133"/>
    </source>
</evidence>
<dbReference type="RefSeq" id="WP_246356214.1">
    <property type="nucleotide sequence ID" value="NZ_CADIKH010000073.1"/>
</dbReference>
<dbReference type="GO" id="GO:0005524">
    <property type="term" value="F:ATP binding"/>
    <property type="evidence" value="ECO:0007669"/>
    <property type="project" value="UniProtKB-KW"/>
</dbReference>
<dbReference type="InterPro" id="IPR036945">
    <property type="entry name" value="DAGK_sf"/>
</dbReference>
<comment type="subcellular location">
    <subcellularLocation>
        <location evidence="1 24">Cell inner membrane</location>
        <topology evidence="1 24">Multi-pass membrane protein</topology>
    </subcellularLocation>
</comment>
<accession>A0A6J5F4S2</accession>
<evidence type="ECO:0000313" key="26">
    <source>
        <dbReference type="EMBL" id="CAB3773333.1"/>
    </source>
</evidence>
<keyword evidence="17 24" id="KW-0472">Membrane</keyword>
<evidence type="ECO:0000256" key="11">
    <source>
        <dbReference type="ARBA" id="ARBA00022741"/>
    </source>
</evidence>
<keyword evidence="18" id="KW-0594">Phospholipid biosynthesis</keyword>
<sequence>MRARHSDMLRASPRAQHDDEAHRAGDDPFADIHDDATGHARPDHIDDAHAADSADPANHAERLDREGRAARGADHERSLNGNAAHAIDHADGIAATPASMRYAGQPTTPRMHAMRSPLSTRHEPADAHEPLGPDDPLAPLPFNPYKGNRGITRAWHAMKNSFAGFRVAIREESAFRQELTLAAILVPCGLVVPVEPVSRVLLLGSVLLVLIVELLNSSVEAAIDRISLERHELSRRAKDLGSAAVMVALFMCVMTWALIVGPLVVHWIGMLTR</sequence>
<evidence type="ECO:0000256" key="10">
    <source>
        <dbReference type="ARBA" id="ARBA00022723"/>
    </source>
</evidence>
<evidence type="ECO:0000256" key="13">
    <source>
        <dbReference type="ARBA" id="ARBA00022840"/>
    </source>
</evidence>
<evidence type="ECO:0000256" key="5">
    <source>
        <dbReference type="ARBA" id="ARBA00022475"/>
    </source>
</evidence>
<keyword evidence="8 24" id="KW-0808">Transferase</keyword>
<comment type="caution">
    <text evidence="24">Lacks conserved residue(s) required for the propagation of feature annotation.</text>
</comment>
<evidence type="ECO:0000256" key="22">
    <source>
        <dbReference type="PIRSR" id="PIRSR600829-3"/>
    </source>
</evidence>
<dbReference type="CDD" id="cd14264">
    <property type="entry name" value="DAGK_IM"/>
    <property type="match status" value="1"/>
</dbReference>
<feature type="active site" description="Proton acceptor" evidence="20">
    <location>
        <position position="213"/>
    </location>
</feature>
<keyword evidence="6" id="KW-0444">Lipid biosynthesis</keyword>
<evidence type="ECO:0000256" key="23">
    <source>
        <dbReference type="PIRSR" id="PIRSR600829-4"/>
    </source>
</evidence>
<dbReference type="AlphaFoldDB" id="A0A6J5F4S2"/>
<dbReference type="InterPro" id="IPR033718">
    <property type="entry name" value="DAGK_prok"/>
</dbReference>
<feature type="binding site" evidence="22">
    <location>
        <position position="153"/>
    </location>
    <ligand>
        <name>ATP</name>
        <dbReference type="ChEBI" id="CHEBI:30616"/>
    </ligand>
</feature>
<feature type="binding site" evidence="21">
    <location>
        <position position="153"/>
    </location>
    <ligand>
        <name>substrate</name>
    </ligand>
</feature>
<evidence type="ECO:0000256" key="8">
    <source>
        <dbReference type="ARBA" id="ARBA00022679"/>
    </source>
</evidence>
<keyword evidence="16 24" id="KW-0443">Lipid metabolism</keyword>
<evidence type="ECO:0000256" key="6">
    <source>
        <dbReference type="ARBA" id="ARBA00022516"/>
    </source>
</evidence>
<keyword evidence="10 23" id="KW-0479">Metal-binding</keyword>
<keyword evidence="15 24" id="KW-1133">Transmembrane helix</keyword>
<keyword evidence="5" id="KW-1003">Cell membrane</keyword>
<evidence type="ECO:0000256" key="9">
    <source>
        <dbReference type="ARBA" id="ARBA00022692"/>
    </source>
</evidence>
<dbReference type="GO" id="GO:0006654">
    <property type="term" value="P:phosphatidic acid biosynthetic process"/>
    <property type="evidence" value="ECO:0007669"/>
    <property type="project" value="InterPro"/>
</dbReference>
<comment type="similarity">
    <text evidence="2 24">Belongs to the bacterial diacylglycerol kinase family.</text>
</comment>
<evidence type="ECO:0000256" key="18">
    <source>
        <dbReference type="ARBA" id="ARBA00023209"/>
    </source>
</evidence>
<comment type="cofactor">
    <cofactor evidence="23">
        <name>Mg(2+)</name>
        <dbReference type="ChEBI" id="CHEBI:18420"/>
    </cofactor>
    <text evidence="23">Mn(2+), Zn(2+), Cd(2+) and Co(2+) support activity to lesser extents.</text>
</comment>
<feature type="region of interest" description="Disordered" evidence="25">
    <location>
        <begin position="101"/>
        <end position="142"/>
    </location>
</feature>
<dbReference type="Proteomes" id="UP000494363">
    <property type="component" value="Unassembled WGS sequence"/>
</dbReference>
<comment type="catalytic activity">
    <reaction evidence="24">
        <text>a 1,2-diacyl-sn-glycerol + ATP = a 1,2-diacyl-sn-glycero-3-phosphate + ADP + H(+)</text>
        <dbReference type="Rhea" id="RHEA:10272"/>
        <dbReference type="ChEBI" id="CHEBI:15378"/>
        <dbReference type="ChEBI" id="CHEBI:17815"/>
        <dbReference type="ChEBI" id="CHEBI:30616"/>
        <dbReference type="ChEBI" id="CHEBI:58608"/>
        <dbReference type="ChEBI" id="CHEBI:456216"/>
        <dbReference type="EC" id="2.7.1.107"/>
    </reaction>
</comment>
<feature type="binding site" evidence="23">
    <location>
        <position position="220"/>
    </location>
    <ligand>
        <name>a divalent metal cation</name>
        <dbReference type="ChEBI" id="CHEBI:60240"/>
    </ligand>
</feature>
<dbReference type="GO" id="GO:0046872">
    <property type="term" value="F:metal ion binding"/>
    <property type="evidence" value="ECO:0007669"/>
    <property type="project" value="UniProtKB-KW"/>
</dbReference>
<evidence type="ECO:0000313" key="27">
    <source>
        <dbReference type="Proteomes" id="UP000494363"/>
    </source>
</evidence>
<feature type="binding site" evidence="21">
    <location>
        <position position="213"/>
    </location>
    <ligand>
        <name>substrate</name>
    </ligand>
</feature>
<dbReference type="InterPro" id="IPR000829">
    <property type="entry name" value="DAGK"/>
</dbReference>
<evidence type="ECO:0000256" key="12">
    <source>
        <dbReference type="ARBA" id="ARBA00022777"/>
    </source>
</evidence>
<evidence type="ECO:0000256" key="16">
    <source>
        <dbReference type="ARBA" id="ARBA00023098"/>
    </source>
</evidence>
<keyword evidence="12 24" id="KW-0418">Kinase</keyword>
<comment type="function">
    <text evidence="24">Catalyzes the ATP-dependent phosphorylation of sn-l,2-diacylglycerol (DAG) to phosphatidic acid. Involved in the recycling of diacylglycerol produced as a by-product during membrane-derived oligosaccharide (MDO) biosynthesis.</text>
</comment>
<dbReference type="PANTHER" id="PTHR34299:SF1">
    <property type="entry name" value="DIACYLGLYCEROL KINASE"/>
    <property type="match status" value="1"/>
</dbReference>
<feature type="binding site" evidence="23">
    <location>
        <position position="172"/>
    </location>
    <ligand>
        <name>a divalent metal cation</name>
        <dbReference type="ChEBI" id="CHEBI:60240"/>
    </ligand>
</feature>
<evidence type="ECO:0000256" key="25">
    <source>
        <dbReference type="SAM" id="MobiDB-lite"/>
    </source>
</evidence>
<evidence type="ECO:0000256" key="15">
    <source>
        <dbReference type="ARBA" id="ARBA00022989"/>
    </source>
</evidence>
<dbReference type="GO" id="GO:0005886">
    <property type="term" value="C:plasma membrane"/>
    <property type="evidence" value="ECO:0007669"/>
    <property type="project" value="UniProtKB-SubCell"/>
</dbReference>
<feature type="binding site" evidence="22">
    <location>
        <position position="220"/>
    </location>
    <ligand>
        <name>ATP</name>
        <dbReference type="ChEBI" id="CHEBI:30616"/>
    </ligand>
</feature>
<evidence type="ECO:0000256" key="19">
    <source>
        <dbReference type="ARBA" id="ARBA00023264"/>
    </source>
</evidence>
<evidence type="ECO:0000256" key="24">
    <source>
        <dbReference type="RuleBase" id="RU363065"/>
    </source>
</evidence>
<keyword evidence="11 22" id="KW-0547">Nucleotide-binding</keyword>
<gene>
    <name evidence="26" type="ORF">LMG29542_07198</name>
</gene>
<evidence type="ECO:0000256" key="17">
    <source>
        <dbReference type="ARBA" id="ARBA00023136"/>
    </source>
</evidence>
<feature type="binding site" evidence="22">
    <location>
        <begin position="238"/>
        <end position="239"/>
    </location>
    <ligand>
        <name>ATP</name>
        <dbReference type="ChEBI" id="CHEBI:30616"/>
    </ligand>
</feature>
<evidence type="ECO:0000256" key="1">
    <source>
        <dbReference type="ARBA" id="ARBA00004429"/>
    </source>
</evidence>
<evidence type="ECO:0000256" key="4">
    <source>
        <dbReference type="ARBA" id="ARBA00017575"/>
    </source>
</evidence>
<dbReference type="EC" id="2.7.1.107" evidence="3 24"/>
<evidence type="ECO:0000256" key="20">
    <source>
        <dbReference type="PIRSR" id="PIRSR600829-1"/>
    </source>
</evidence>
<feature type="region of interest" description="Disordered" evidence="25">
    <location>
        <begin position="1"/>
        <end position="60"/>
    </location>
</feature>
<organism evidence="26 27">
    <name type="scientific">Paraburkholderia humisilvae</name>
    <dbReference type="NCBI Taxonomy" id="627669"/>
    <lineage>
        <taxon>Bacteria</taxon>
        <taxon>Pseudomonadati</taxon>
        <taxon>Pseudomonadota</taxon>
        <taxon>Betaproteobacteria</taxon>
        <taxon>Burkholderiales</taxon>
        <taxon>Burkholderiaceae</taxon>
        <taxon>Paraburkholderia</taxon>
    </lineage>
</organism>
<keyword evidence="9 24" id="KW-0812">Transmembrane</keyword>
<evidence type="ECO:0000256" key="7">
    <source>
        <dbReference type="ARBA" id="ARBA00022519"/>
    </source>
</evidence>
<feature type="binding site" evidence="22">
    <location>
        <begin position="229"/>
        <end position="231"/>
    </location>
    <ligand>
        <name>ATP</name>
        <dbReference type="ChEBI" id="CHEBI:30616"/>
    </ligand>
</feature>
<evidence type="ECO:0000256" key="14">
    <source>
        <dbReference type="ARBA" id="ARBA00022842"/>
    </source>
</evidence>
<dbReference type="Gene3D" id="1.10.287.3610">
    <property type="match status" value="1"/>
</dbReference>
<keyword evidence="7 24" id="KW-0997">Cell inner membrane</keyword>
<protein>
    <recommendedName>
        <fullName evidence="4 24">Diacylglycerol kinase</fullName>
        <ecNumber evidence="3 24">2.7.1.107</ecNumber>
    </recommendedName>
</protein>
<feature type="binding site" evidence="21">
    <location>
        <position position="242"/>
    </location>
    <ligand>
        <name>substrate</name>
    </ligand>
</feature>
<dbReference type="EMBL" id="CADIKH010000073">
    <property type="protein sequence ID" value="CAB3773333.1"/>
    <property type="molecule type" value="Genomic_DNA"/>
</dbReference>